<accession>A0A4U0VAQ4</accession>
<evidence type="ECO:0000256" key="1">
    <source>
        <dbReference type="SAM" id="MobiDB-lite"/>
    </source>
</evidence>
<dbReference type="CDD" id="cd00590">
    <property type="entry name" value="RRM_SF"/>
    <property type="match status" value="1"/>
</dbReference>
<evidence type="ECO:0000313" key="3">
    <source>
        <dbReference type="Proteomes" id="UP000310066"/>
    </source>
</evidence>
<organism evidence="2 3">
    <name type="scientific">Friedmanniomyces endolithicus</name>
    <dbReference type="NCBI Taxonomy" id="329885"/>
    <lineage>
        <taxon>Eukaryota</taxon>
        <taxon>Fungi</taxon>
        <taxon>Dikarya</taxon>
        <taxon>Ascomycota</taxon>
        <taxon>Pezizomycotina</taxon>
        <taxon>Dothideomycetes</taxon>
        <taxon>Dothideomycetidae</taxon>
        <taxon>Mycosphaerellales</taxon>
        <taxon>Teratosphaeriaceae</taxon>
        <taxon>Friedmanniomyces</taxon>
    </lineage>
</organism>
<proteinExistence type="predicted"/>
<name>A0A4U0VAQ4_9PEZI</name>
<feature type="region of interest" description="Disordered" evidence="1">
    <location>
        <begin position="184"/>
        <end position="204"/>
    </location>
</feature>
<reference evidence="2 3" key="1">
    <citation type="submission" date="2017-03" db="EMBL/GenBank/DDBJ databases">
        <title>Genomes of endolithic fungi from Antarctica.</title>
        <authorList>
            <person name="Coleine C."/>
            <person name="Masonjones S."/>
            <person name="Stajich J.E."/>
        </authorList>
    </citation>
    <scope>NUCLEOTIDE SEQUENCE [LARGE SCALE GENOMIC DNA]</scope>
    <source>
        <strain evidence="2 3">CCFEE 5311</strain>
    </source>
</reference>
<gene>
    <name evidence="2" type="ORF">B0A54_03659</name>
</gene>
<dbReference type="Proteomes" id="UP000310066">
    <property type="component" value="Unassembled WGS sequence"/>
</dbReference>
<sequence>MALPTLLRPTTTRAVHLRITPRPSHLGESREILRLLSQFGEIEYFKNLKHDPLSAPNTTIIIFRDEEAAKHCLKRSPIRFRMGKAPPSSSSSSSPVVADANGTSAKATESESGFGIFQIQANPARAHFRDILNSSHFHGAFAVDGKAAAQRDLSKRVPMLGLSDVGWHAEVKPWRLVERERERDGAFKGSGPRRTLGEVFGEGV</sequence>
<evidence type="ECO:0008006" key="4">
    <source>
        <dbReference type="Google" id="ProtNLM"/>
    </source>
</evidence>
<dbReference type="EMBL" id="NAJP01000010">
    <property type="protein sequence ID" value="TKA45974.1"/>
    <property type="molecule type" value="Genomic_DNA"/>
</dbReference>
<dbReference type="AlphaFoldDB" id="A0A4U0VAQ4"/>
<feature type="region of interest" description="Disordered" evidence="1">
    <location>
        <begin position="80"/>
        <end position="104"/>
    </location>
</feature>
<evidence type="ECO:0000313" key="2">
    <source>
        <dbReference type="EMBL" id="TKA45974.1"/>
    </source>
</evidence>
<dbReference type="OrthoDB" id="5367448at2759"/>
<comment type="caution">
    <text evidence="2">The sequence shown here is derived from an EMBL/GenBank/DDBJ whole genome shotgun (WGS) entry which is preliminary data.</text>
</comment>
<protein>
    <recommendedName>
        <fullName evidence="4">RRM domain-containing protein</fullName>
    </recommendedName>
</protein>
<feature type="compositionally biased region" description="Low complexity" evidence="1">
    <location>
        <begin position="86"/>
        <end position="95"/>
    </location>
</feature>